<dbReference type="InterPro" id="IPR011990">
    <property type="entry name" value="TPR-like_helical_dom_sf"/>
</dbReference>
<evidence type="ECO:0000313" key="3">
    <source>
        <dbReference type="EMBL" id="KAK0646110.1"/>
    </source>
</evidence>
<evidence type="ECO:0008006" key="5">
    <source>
        <dbReference type="Google" id="ProtNLM"/>
    </source>
</evidence>
<dbReference type="Proteomes" id="UP001174936">
    <property type="component" value="Unassembled WGS sequence"/>
</dbReference>
<gene>
    <name evidence="3" type="ORF">B0T16DRAFT_412658</name>
</gene>
<evidence type="ECO:0000256" key="1">
    <source>
        <dbReference type="ARBA" id="ARBA00007626"/>
    </source>
</evidence>
<dbReference type="Gene3D" id="1.25.40.10">
    <property type="entry name" value="Tetratricopeptide repeat domain"/>
    <property type="match status" value="1"/>
</dbReference>
<dbReference type="Pfam" id="PF13041">
    <property type="entry name" value="PPR_2"/>
    <property type="match status" value="1"/>
</dbReference>
<evidence type="ECO:0000256" key="2">
    <source>
        <dbReference type="SAM" id="MobiDB-lite"/>
    </source>
</evidence>
<dbReference type="InterPro" id="IPR002885">
    <property type="entry name" value="PPR_rpt"/>
</dbReference>
<feature type="region of interest" description="Disordered" evidence="2">
    <location>
        <begin position="321"/>
        <end position="343"/>
    </location>
</feature>
<evidence type="ECO:0000313" key="4">
    <source>
        <dbReference type="Proteomes" id="UP001174936"/>
    </source>
</evidence>
<dbReference type="PANTHER" id="PTHR46128:SF211">
    <property type="entry name" value="PENTACOTRIPEPTIDE-REPEAT REGION OF PRORP DOMAIN-CONTAINING PROTEIN"/>
    <property type="match status" value="1"/>
</dbReference>
<organism evidence="3 4">
    <name type="scientific">Cercophora newfieldiana</name>
    <dbReference type="NCBI Taxonomy" id="92897"/>
    <lineage>
        <taxon>Eukaryota</taxon>
        <taxon>Fungi</taxon>
        <taxon>Dikarya</taxon>
        <taxon>Ascomycota</taxon>
        <taxon>Pezizomycotina</taxon>
        <taxon>Sordariomycetes</taxon>
        <taxon>Sordariomycetidae</taxon>
        <taxon>Sordariales</taxon>
        <taxon>Lasiosphaeriaceae</taxon>
        <taxon>Cercophora</taxon>
    </lineage>
</organism>
<dbReference type="AlphaFoldDB" id="A0AA39Y7V7"/>
<keyword evidence="4" id="KW-1185">Reference proteome</keyword>
<dbReference type="PANTHER" id="PTHR46128">
    <property type="entry name" value="MITOCHONDRIAL GROUP I INTRON SPLICING FACTOR CCM1"/>
    <property type="match status" value="1"/>
</dbReference>
<dbReference type="EMBL" id="JAULSV010000004">
    <property type="protein sequence ID" value="KAK0646110.1"/>
    <property type="molecule type" value="Genomic_DNA"/>
</dbReference>
<comment type="caution">
    <text evidence="3">The sequence shown here is derived from an EMBL/GenBank/DDBJ whole genome shotgun (WGS) entry which is preliminary data.</text>
</comment>
<proteinExistence type="inferred from homology"/>
<dbReference type="InterPro" id="IPR050872">
    <property type="entry name" value="PPR_P_subfamily"/>
</dbReference>
<sequence length="609" mass="68662">MFVCKACLRKGLSTVASESRLLLRPVQSQAATALSSRRLASSSATVVPKLPLAPADETADLAEQRRTEKLKYAVKKHLTCLKDPLKIGEHVQRTLEKGNFEEALLLVRTASRDTKLTVSWNHLIDYEMKKQHLHAAIKLYNEMKKRAQLPDSRTFTIIFRGCAQSDHPRLAVSEAVRIYNTMVANGRVSPSTIHLNAVLEVCARAGDLDSMFTILQTANNGTRKPDGRTYTIVLNALRHKPDHANRLELDEVATQAEIDLSISRAKIIWEDVMARWNSGQILIDEALVCAMGRLLAKGDHKDKKSILDLLETTLKVPRFDLTGESSTTGQSQTQLKPSKANNHSLTVPTPGNNTLSLVMQHLAVTKKTSLAPRYWHHFTTVYGVEPDKDNYISYIKVLMKGRASTKTAEAILSMDDDMLQPLIYRFGFSTCIHDELNRHAFANACLIFDLMIAKSRHPDPLAMRLFLQSARGNVRYIYEQNKDDPRAGRLAVGKQICTALERMWQPFRMLMNSFNFSGKPQRKNSLWGLSENERDEAASTARRMIAAMDVVVNEELVEDPELLKTLKARRVLLNKLVERYVETLEIPEPKGKRITKKDGRTDSIFPLVL</sequence>
<comment type="similarity">
    <text evidence="1">Belongs to the PPR family. P subfamily.</text>
</comment>
<name>A0AA39Y7V7_9PEZI</name>
<accession>A0AA39Y7V7</accession>
<protein>
    <recommendedName>
        <fullName evidence="5">Pentatricopeptide repeat protein</fullName>
    </recommendedName>
</protein>
<reference evidence="3" key="1">
    <citation type="submission" date="2023-06" db="EMBL/GenBank/DDBJ databases">
        <title>Genome-scale phylogeny and comparative genomics of the fungal order Sordariales.</title>
        <authorList>
            <consortium name="Lawrence Berkeley National Laboratory"/>
            <person name="Hensen N."/>
            <person name="Bonometti L."/>
            <person name="Westerberg I."/>
            <person name="Brannstrom I.O."/>
            <person name="Guillou S."/>
            <person name="Cros-Aarteil S."/>
            <person name="Calhoun S."/>
            <person name="Haridas S."/>
            <person name="Kuo A."/>
            <person name="Mondo S."/>
            <person name="Pangilinan J."/>
            <person name="Riley R."/>
            <person name="Labutti K."/>
            <person name="Andreopoulos B."/>
            <person name="Lipzen A."/>
            <person name="Chen C."/>
            <person name="Yanf M."/>
            <person name="Daum C."/>
            <person name="Ng V."/>
            <person name="Clum A."/>
            <person name="Steindorff A."/>
            <person name="Ohm R."/>
            <person name="Martin F."/>
            <person name="Silar P."/>
            <person name="Natvig D."/>
            <person name="Lalanne C."/>
            <person name="Gautier V."/>
            <person name="Ament-Velasquez S.L."/>
            <person name="Kruys A."/>
            <person name="Hutchinson M.I."/>
            <person name="Powell A.J."/>
            <person name="Barry K."/>
            <person name="Miller A.N."/>
            <person name="Grigoriev I.V."/>
            <person name="Debuchy R."/>
            <person name="Gladieux P."/>
            <person name="Thoren M.H."/>
            <person name="Johannesson H."/>
        </authorList>
    </citation>
    <scope>NUCLEOTIDE SEQUENCE</scope>
    <source>
        <strain evidence="3">SMH2532-1</strain>
    </source>
</reference>
<feature type="compositionally biased region" description="Low complexity" evidence="2">
    <location>
        <begin position="325"/>
        <end position="334"/>
    </location>
</feature>